<protein>
    <submittedName>
        <fullName evidence="7">Arylsulfatase</fullName>
    </submittedName>
</protein>
<sequence>MRGRRYFRRKAIGLAATLMAAALGAGPALTEPGAAPASAPEPAPESAQHPVQPNILFVLVDDMGYGDLSITGNRLVATPNIDALAHDGIVMTQFYDASPLCSPSRAGFMTGRFPARDRFVTFIDNRRRNAAFNQADWLDPELPTLPRTLRQAGYKTGHFGKWHLGGGRDIGDAPLPTAYGFDESYVQWEGLGPRVLPTDLTNTLGEQSARLGQGPLEWLPRAQLTDRFVNTTLDFVRRNKDEPWFAQLWLTDMHSPWVPSAEQLAETEGKGRNPREDNFLAVLVAMDAEIGQLVEGLRAAGELDETLIVFTSDNGPTIGADAPGSAGPYRGRKASLYEGGVRQPLIVRWPGQVPAGSRDPDSVVQAVDLLPTLAGIAGAPTPAGIDGVDVSAAWRGTPMTSRPDLYSHVARPGREAFGPLYAIRAGAWKLLMNADGSGAELYNIEQDPAEQRDRTADSPDILETLSKKLANWIASLPPPATPRRSR</sequence>
<evidence type="ECO:0000313" key="7">
    <source>
        <dbReference type="EMBL" id="EMD82330.1"/>
    </source>
</evidence>
<keyword evidence="3" id="KW-0378">Hydrolase</keyword>
<feature type="domain" description="Sulfatase N-terminal" evidence="6">
    <location>
        <begin position="53"/>
        <end position="378"/>
    </location>
</feature>
<dbReference type="PANTHER" id="PTHR42693">
    <property type="entry name" value="ARYLSULFATASE FAMILY MEMBER"/>
    <property type="match status" value="1"/>
</dbReference>
<keyword evidence="5" id="KW-0732">Signal</keyword>
<feature type="chain" id="PRO_5004025175" evidence="5">
    <location>
        <begin position="31"/>
        <end position="486"/>
    </location>
</feature>
<keyword evidence="8" id="KW-1185">Reference proteome</keyword>
<evidence type="ECO:0000256" key="5">
    <source>
        <dbReference type="SAM" id="SignalP"/>
    </source>
</evidence>
<name>M2SAF2_9SPHN</name>
<proteinExistence type="inferred from homology"/>
<evidence type="ECO:0000256" key="4">
    <source>
        <dbReference type="ARBA" id="ARBA00022837"/>
    </source>
</evidence>
<dbReference type="SUPFAM" id="SSF53649">
    <property type="entry name" value="Alkaline phosphatase-like"/>
    <property type="match status" value="1"/>
</dbReference>
<dbReference type="InterPro" id="IPR017850">
    <property type="entry name" value="Alkaline_phosphatase_core_sf"/>
</dbReference>
<dbReference type="PROSITE" id="PS00523">
    <property type="entry name" value="SULFATASE_1"/>
    <property type="match status" value="1"/>
</dbReference>
<evidence type="ECO:0000313" key="8">
    <source>
        <dbReference type="Proteomes" id="UP000011717"/>
    </source>
</evidence>
<dbReference type="PANTHER" id="PTHR42693:SF33">
    <property type="entry name" value="ARYLSULFATASE"/>
    <property type="match status" value="1"/>
</dbReference>
<evidence type="ECO:0000259" key="6">
    <source>
        <dbReference type="Pfam" id="PF00884"/>
    </source>
</evidence>
<comment type="similarity">
    <text evidence="1">Belongs to the sulfatase family.</text>
</comment>
<dbReference type="InterPro" id="IPR024607">
    <property type="entry name" value="Sulfatase_CS"/>
</dbReference>
<dbReference type="RefSeq" id="WP_008603141.1">
    <property type="nucleotide sequence ID" value="NZ_AMRV01000008.1"/>
</dbReference>
<gene>
    <name evidence="7" type="ORF">C725_2368</name>
</gene>
<dbReference type="Pfam" id="PF00884">
    <property type="entry name" value="Sulfatase"/>
    <property type="match status" value="1"/>
</dbReference>
<dbReference type="PATRIC" id="fig|1234595.3.peg.2370"/>
<dbReference type="AlphaFoldDB" id="M2SAF2"/>
<keyword evidence="4" id="KW-0106">Calcium</keyword>
<dbReference type="EMBL" id="AMRV01000008">
    <property type="protein sequence ID" value="EMD82330.1"/>
    <property type="molecule type" value="Genomic_DNA"/>
</dbReference>
<dbReference type="GO" id="GO:0004065">
    <property type="term" value="F:arylsulfatase activity"/>
    <property type="evidence" value="ECO:0007669"/>
    <property type="project" value="TreeGrafter"/>
</dbReference>
<organism evidence="7 8">
    <name type="scientific">Pacificimonas flava</name>
    <dbReference type="NCBI Taxonomy" id="1234595"/>
    <lineage>
        <taxon>Bacteria</taxon>
        <taxon>Pseudomonadati</taxon>
        <taxon>Pseudomonadota</taxon>
        <taxon>Alphaproteobacteria</taxon>
        <taxon>Sphingomonadales</taxon>
        <taxon>Sphingosinicellaceae</taxon>
        <taxon>Pacificimonas</taxon>
    </lineage>
</organism>
<evidence type="ECO:0000256" key="1">
    <source>
        <dbReference type="ARBA" id="ARBA00008779"/>
    </source>
</evidence>
<dbReference type="InterPro" id="IPR000917">
    <property type="entry name" value="Sulfatase_N"/>
</dbReference>
<reference evidence="7 8" key="1">
    <citation type="journal article" date="2013" name="Genome Announc.">
        <title>Draft Genome Sequence of Strain JLT2015T, Belonging to the Family Sphingomonadaceae of the Alphaproteobacteria.</title>
        <authorList>
            <person name="Tang K."/>
            <person name="Liu K."/>
            <person name="Li S."/>
            <person name="Jiao N."/>
        </authorList>
    </citation>
    <scope>NUCLEOTIDE SEQUENCE [LARGE SCALE GENOMIC DNA]</scope>
    <source>
        <strain evidence="7 8">JLT2015</strain>
    </source>
</reference>
<feature type="signal peptide" evidence="5">
    <location>
        <begin position="1"/>
        <end position="30"/>
    </location>
</feature>
<evidence type="ECO:0000256" key="2">
    <source>
        <dbReference type="ARBA" id="ARBA00022723"/>
    </source>
</evidence>
<comment type="caution">
    <text evidence="7">The sequence shown here is derived from an EMBL/GenBank/DDBJ whole genome shotgun (WGS) entry which is preliminary data.</text>
</comment>
<keyword evidence="2" id="KW-0479">Metal-binding</keyword>
<dbReference type="GO" id="GO:0046872">
    <property type="term" value="F:metal ion binding"/>
    <property type="evidence" value="ECO:0007669"/>
    <property type="project" value="UniProtKB-KW"/>
</dbReference>
<dbReference type="InterPro" id="IPR050738">
    <property type="entry name" value="Sulfatase"/>
</dbReference>
<evidence type="ECO:0000256" key="3">
    <source>
        <dbReference type="ARBA" id="ARBA00022801"/>
    </source>
</evidence>
<accession>M2SAF2</accession>
<dbReference type="Gene3D" id="3.40.720.10">
    <property type="entry name" value="Alkaline Phosphatase, subunit A"/>
    <property type="match status" value="1"/>
</dbReference>
<dbReference type="Gene3D" id="3.30.1120.10">
    <property type="match status" value="1"/>
</dbReference>
<dbReference type="Proteomes" id="UP000011717">
    <property type="component" value="Unassembled WGS sequence"/>
</dbReference>